<evidence type="ECO:0000313" key="2">
    <source>
        <dbReference type="EMBL" id="KKM78199.1"/>
    </source>
</evidence>
<organism evidence="2">
    <name type="scientific">marine sediment metagenome</name>
    <dbReference type="NCBI Taxonomy" id="412755"/>
    <lineage>
        <taxon>unclassified sequences</taxon>
        <taxon>metagenomes</taxon>
        <taxon>ecological metagenomes</taxon>
    </lineage>
</organism>
<name>A0A0F9K7S2_9ZZZZ</name>
<reference evidence="2" key="1">
    <citation type="journal article" date="2015" name="Nature">
        <title>Complex archaea that bridge the gap between prokaryotes and eukaryotes.</title>
        <authorList>
            <person name="Spang A."/>
            <person name="Saw J.H."/>
            <person name="Jorgensen S.L."/>
            <person name="Zaremba-Niedzwiedzka K."/>
            <person name="Martijn J."/>
            <person name="Lind A.E."/>
            <person name="van Eijk R."/>
            <person name="Schleper C."/>
            <person name="Guy L."/>
            <person name="Ettema T.J."/>
        </authorList>
    </citation>
    <scope>NUCLEOTIDE SEQUENCE</scope>
</reference>
<gene>
    <name evidence="2" type="ORF">LCGC14_1362460</name>
</gene>
<comment type="caution">
    <text evidence="2">The sequence shown here is derived from an EMBL/GenBank/DDBJ whole genome shotgun (WGS) entry which is preliminary data.</text>
</comment>
<feature type="compositionally biased region" description="Basic and acidic residues" evidence="1">
    <location>
        <begin position="34"/>
        <end position="45"/>
    </location>
</feature>
<dbReference type="EMBL" id="LAZR01008528">
    <property type="protein sequence ID" value="KKM78199.1"/>
    <property type="molecule type" value="Genomic_DNA"/>
</dbReference>
<evidence type="ECO:0000256" key="1">
    <source>
        <dbReference type="SAM" id="MobiDB-lite"/>
    </source>
</evidence>
<sequence>MFPCHTIVDGKCTCGKDDCGSPGKHPFGKLTPKGAKDASVDESTIREWFSG</sequence>
<accession>A0A0F9K7S2</accession>
<dbReference type="AlphaFoldDB" id="A0A0F9K7S2"/>
<feature type="region of interest" description="Disordered" evidence="1">
    <location>
        <begin position="18"/>
        <end position="51"/>
    </location>
</feature>
<feature type="non-terminal residue" evidence="2">
    <location>
        <position position="51"/>
    </location>
</feature>
<protein>
    <submittedName>
        <fullName evidence="2">Uncharacterized protein</fullName>
    </submittedName>
</protein>
<proteinExistence type="predicted"/>